<proteinExistence type="predicted"/>
<protein>
    <submittedName>
        <fullName evidence="1">Uncharacterized protein</fullName>
    </submittedName>
</protein>
<dbReference type="EMBL" id="CP010849">
    <property type="protein sequence ID" value="AJP01918.1"/>
    <property type="molecule type" value="Genomic_DNA"/>
</dbReference>
<evidence type="ECO:0000313" key="2">
    <source>
        <dbReference type="Proteomes" id="UP000032234"/>
    </source>
</evidence>
<name>A0A0C5FW49_9ACTN</name>
<accession>A0A0C5FW49</accession>
<dbReference type="STRING" id="477245.TU94_10760"/>
<dbReference type="AlphaFoldDB" id="A0A0C5FW49"/>
<reference evidence="1 2" key="1">
    <citation type="submission" date="2015-02" db="EMBL/GenBank/DDBJ databases">
        <title>Genome sequence of thermotolerant Streptomyces cyaneogriseus subsp. Noncyanogenus NMWT1, the producer of nematocidal antibiotics nemadectin.</title>
        <authorList>
            <person name="Wang H."/>
            <person name="Li C."/>
            <person name="Xiang W."/>
            <person name="Wang X."/>
        </authorList>
    </citation>
    <scope>NUCLEOTIDE SEQUENCE [LARGE SCALE GENOMIC DNA]</scope>
    <source>
        <strain evidence="1 2">NMWT 1</strain>
    </source>
</reference>
<dbReference type="PATRIC" id="fig|477245.3.peg.2291"/>
<dbReference type="KEGG" id="scw:TU94_10760"/>
<keyword evidence="2" id="KW-1185">Reference proteome</keyword>
<sequence length="913" mass="96677">MAAQTFLIVRSDDFVVLAVRWSGFEIRDQGPSALPRLVAADGPATLTVGLPPQAILEQTTVSGFHTAGLVHSDSRLAGSGELEFTVPEGTVIEVSAAGILGALADGRARLGTATGLEMPWGLDVVPLARTQGADVVAEHPDRPVVAPRTGTVGLWSTVLRASDAVPGDAGLEILPASASDSGILAGGLFKRPPLEGWRDIIRTSSHAFSRPRVTRLELSALGGSLSAAARWPSDSWTHEMVLGRDQKVDVAAQGTLWPFGFPAVYQDFTSREFLPVHNPQALGCVAGLLRRRTLVVTRPLLTGTRAPAFPFDEVEILGREFPLSSTVEPDDPHLFLPGGPLDPVRFPVRCRSGDTDIEFDLPLVFVSDTLPAPSPGVLAQWQPHSTARIPGTRIDMVGAEGRPGDILEVHTLTFSGAGTGTGTRAEVATFDAVLPALRSLLPGSEHERPRTLRYASGLRTLAGPPEDAERRAAVPDVPFLFDAPSGVPVSFTGNADRSGGLVAPRFKADGVSRELGPVPTGVLPGAPDLEAALHEAFGGATLFGFPLASLIDTAVQPRPGPPAIVQKRMNDALCTEMRWERLRLKAHSAFRPRATGAPPELDLLAGCAPAATGPPGALEPVTTCTLKSFALALPRPPMAPILKLSFDAVTFTRSAGRPPDVTVEGLKIEFEGALKLLRELQTRLESLIGVRGATSSVSTSGVTVGYEVGIPKAAAGMFVLQNVTGRVRVTVPFVEKPVSVALGFAGRDHPFALTVSAFGGGGYAEVEMAGTDEPRVEISLEFGAMVALDFVVAKAEVHALGGVRFQRRPDGRVELEAFIRIGGSVDLLGLITVSVELRVSLTYLDDPPRLFGRATLVIELDLTLYSETVTVDSGTFELIGGSAPARRTRDLTVAERDASGFEAWQRYRKAFAP</sequence>
<dbReference type="OrthoDB" id="516973at2"/>
<dbReference type="HOGENOM" id="CLU_304809_0_0_11"/>
<organism evidence="1 2">
    <name type="scientific">Streptomyces cyaneogriseus subsp. noncyanogenus</name>
    <dbReference type="NCBI Taxonomy" id="477245"/>
    <lineage>
        <taxon>Bacteria</taxon>
        <taxon>Bacillati</taxon>
        <taxon>Actinomycetota</taxon>
        <taxon>Actinomycetes</taxon>
        <taxon>Kitasatosporales</taxon>
        <taxon>Streptomycetaceae</taxon>
        <taxon>Streptomyces</taxon>
    </lineage>
</organism>
<dbReference type="RefSeq" id="WP_044381411.1">
    <property type="nucleotide sequence ID" value="NZ_CP010849.1"/>
</dbReference>
<gene>
    <name evidence="1" type="ORF">TU94_10760</name>
</gene>
<dbReference type="Proteomes" id="UP000032234">
    <property type="component" value="Chromosome"/>
</dbReference>
<evidence type="ECO:0000313" key="1">
    <source>
        <dbReference type="EMBL" id="AJP01918.1"/>
    </source>
</evidence>